<dbReference type="AlphaFoldDB" id="A0A0L8H3F1"/>
<feature type="signal peptide" evidence="1">
    <location>
        <begin position="1"/>
        <end position="28"/>
    </location>
</feature>
<sequence length="225" mass="25501">MYQFPSTDPTVTIVLLVNLATILTGATDQNFDEAYYKSLVPGYSYGYLQTSQTDKFYPSRSQLECAIIALNSQSEFFSYNKVSQVCKNYSPKNIMTVINMLDSNEISYYKSSEWIKAYALSMGANSLIYNSILNIGSPSTWNVDKCNGDYCPNFFRHPILDIWNKLPIDQVKLVLYKNQTAVVTMVFNGRNTTLENWFSDKNLESSPWDDLATSSKNSFSMVGVV</sequence>
<evidence type="ECO:0008006" key="3">
    <source>
        <dbReference type="Google" id="ProtNLM"/>
    </source>
</evidence>
<protein>
    <recommendedName>
        <fullName evidence="3">SLH domain-containing protein</fullName>
    </recommendedName>
</protein>
<evidence type="ECO:0000256" key="1">
    <source>
        <dbReference type="SAM" id="SignalP"/>
    </source>
</evidence>
<organism evidence="2">
    <name type="scientific">Octopus bimaculoides</name>
    <name type="common">California two-spotted octopus</name>
    <dbReference type="NCBI Taxonomy" id="37653"/>
    <lineage>
        <taxon>Eukaryota</taxon>
        <taxon>Metazoa</taxon>
        <taxon>Spiralia</taxon>
        <taxon>Lophotrochozoa</taxon>
        <taxon>Mollusca</taxon>
        <taxon>Cephalopoda</taxon>
        <taxon>Coleoidea</taxon>
        <taxon>Octopodiformes</taxon>
        <taxon>Octopoda</taxon>
        <taxon>Incirrata</taxon>
        <taxon>Octopodidae</taxon>
        <taxon>Octopus</taxon>
    </lineage>
</organism>
<accession>A0A0L8H3F1</accession>
<reference evidence="2" key="1">
    <citation type="submission" date="2015-07" db="EMBL/GenBank/DDBJ databases">
        <title>MeaNS - Measles Nucleotide Surveillance Program.</title>
        <authorList>
            <person name="Tran T."/>
            <person name="Druce J."/>
        </authorList>
    </citation>
    <scope>NUCLEOTIDE SEQUENCE</scope>
    <source>
        <strain evidence="2">UCB-OBI-ISO-001</strain>
        <tissue evidence="2">Gonad</tissue>
    </source>
</reference>
<dbReference type="OrthoDB" id="6096294at2759"/>
<evidence type="ECO:0000313" key="2">
    <source>
        <dbReference type="EMBL" id="KOF83727.1"/>
    </source>
</evidence>
<proteinExistence type="predicted"/>
<name>A0A0L8H3F1_OCTBM</name>
<dbReference type="EMBL" id="KQ419395">
    <property type="protein sequence ID" value="KOF83727.1"/>
    <property type="molecule type" value="Genomic_DNA"/>
</dbReference>
<keyword evidence="1" id="KW-0732">Signal</keyword>
<feature type="chain" id="PRO_5005583512" description="SLH domain-containing protein" evidence="1">
    <location>
        <begin position="29"/>
        <end position="225"/>
    </location>
</feature>
<gene>
    <name evidence="2" type="ORF">OCBIM_22023382mg</name>
</gene>